<gene>
    <name evidence="11" type="ORF">C882_3646</name>
</gene>
<organism evidence="11 12">
    <name type="scientific">Caenispirillum salinarum AK4</name>
    <dbReference type="NCBI Taxonomy" id="1238182"/>
    <lineage>
        <taxon>Bacteria</taxon>
        <taxon>Pseudomonadati</taxon>
        <taxon>Pseudomonadota</taxon>
        <taxon>Alphaproteobacteria</taxon>
        <taxon>Rhodospirillales</taxon>
        <taxon>Novispirillaceae</taxon>
        <taxon>Caenispirillum</taxon>
    </lineage>
</organism>
<dbReference type="SUPFAM" id="SSF56796">
    <property type="entry name" value="Dehydroquinate synthase-like"/>
    <property type="match status" value="1"/>
</dbReference>
<evidence type="ECO:0000313" key="12">
    <source>
        <dbReference type="Proteomes" id="UP000009881"/>
    </source>
</evidence>
<dbReference type="PANTHER" id="PTHR11496:SF83">
    <property type="entry name" value="HYDROXYACID-OXOACID TRANSHYDROGENASE, MITOCHONDRIAL"/>
    <property type="match status" value="1"/>
</dbReference>
<dbReference type="InterPro" id="IPR018211">
    <property type="entry name" value="ADH_Fe_CS"/>
</dbReference>
<dbReference type="eggNOG" id="COG1454">
    <property type="taxonomic scope" value="Bacteria"/>
</dbReference>
<comment type="catalytic activity">
    <reaction evidence="1">
        <text>(S)-3-hydroxybutanoate + 2-oxoglutarate = (R)-2-hydroxyglutarate + acetoacetate</text>
        <dbReference type="Rhea" id="RHEA:23048"/>
        <dbReference type="ChEBI" id="CHEBI:11047"/>
        <dbReference type="ChEBI" id="CHEBI:13705"/>
        <dbReference type="ChEBI" id="CHEBI:15801"/>
        <dbReference type="ChEBI" id="CHEBI:16810"/>
        <dbReference type="EC" id="1.1.99.24"/>
    </reaction>
</comment>
<keyword evidence="6" id="KW-0560">Oxidoreductase</keyword>
<evidence type="ECO:0000256" key="8">
    <source>
        <dbReference type="ARBA" id="ARBA00049496"/>
    </source>
</evidence>
<accession>K9H2J7</accession>
<evidence type="ECO:0000313" key="11">
    <source>
        <dbReference type="EMBL" id="EKV31274.1"/>
    </source>
</evidence>
<name>K9H2J7_9PROT</name>
<dbReference type="FunFam" id="3.40.50.1970:FF:000003">
    <property type="entry name" value="Alcohol dehydrogenase, iron-containing"/>
    <property type="match status" value="1"/>
</dbReference>
<reference evidence="11 12" key="1">
    <citation type="journal article" date="2013" name="Genome Announc.">
        <title>Draft Genome Sequence of an Alphaproteobacterium, Caenispirillum salinarum AK4(T), Isolated from a Solar Saltern.</title>
        <authorList>
            <person name="Khatri I."/>
            <person name="Singh A."/>
            <person name="Korpole S."/>
            <person name="Pinnaka A.K."/>
            <person name="Subramanian S."/>
        </authorList>
    </citation>
    <scope>NUCLEOTIDE SEQUENCE [LARGE SCALE GENOMIC DNA]</scope>
    <source>
        <strain evidence="11 12">AK4</strain>
    </source>
</reference>
<dbReference type="STRING" id="1238182.C882_3646"/>
<dbReference type="Pfam" id="PF00465">
    <property type="entry name" value="Fe-ADH"/>
    <property type="match status" value="1"/>
</dbReference>
<dbReference type="Gene3D" id="3.40.50.1970">
    <property type="match status" value="1"/>
</dbReference>
<dbReference type="EC" id="1.1.99.24" evidence="4"/>
<keyword evidence="12" id="KW-1185">Reference proteome</keyword>
<evidence type="ECO:0000256" key="3">
    <source>
        <dbReference type="ARBA" id="ARBA00010005"/>
    </source>
</evidence>
<dbReference type="GO" id="GO:0047988">
    <property type="term" value="F:hydroxyacid-oxoacid transhydrogenase activity"/>
    <property type="evidence" value="ECO:0007669"/>
    <property type="project" value="UniProtKB-EC"/>
</dbReference>
<dbReference type="GO" id="GO:0046872">
    <property type="term" value="F:metal ion binding"/>
    <property type="evidence" value="ECO:0007669"/>
    <property type="project" value="InterPro"/>
</dbReference>
<comment type="catalytic activity">
    <reaction evidence="8">
        <text>4-hydroxybutanoate + 2-oxoglutarate = (R)-2-hydroxyglutarate + succinate semialdehyde</text>
        <dbReference type="Rhea" id="RHEA:24734"/>
        <dbReference type="ChEBI" id="CHEBI:15801"/>
        <dbReference type="ChEBI" id="CHEBI:16724"/>
        <dbReference type="ChEBI" id="CHEBI:16810"/>
        <dbReference type="ChEBI" id="CHEBI:57706"/>
        <dbReference type="EC" id="1.1.99.24"/>
    </reaction>
</comment>
<feature type="domain" description="Alcohol dehydrogenase iron-type/glycerol dehydrogenase GldA" evidence="9">
    <location>
        <begin position="22"/>
        <end position="192"/>
    </location>
</feature>
<dbReference type="PROSITE" id="PS00913">
    <property type="entry name" value="ADH_IRON_1"/>
    <property type="match status" value="1"/>
</dbReference>
<dbReference type="InterPro" id="IPR039697">
    <property type="entry name" value="Alcohol_dehydrogenase_Fe"/>
</dbReference>
<evidence type="ECO:0000256" key="6">
    <source>
        <dbReference type="ARBA" id="ARBA00023002"/>
    </source>
</evidence>
<sequence>MSATHAMPSNQETIFTVDPVPLKYGHGALAEIGDDAKAMGMTRVALFTDRTVGGLECVATARKALQDAGMEVLLYDTVRVEPTDRSFAEAAAWAQDAGVDGFVSVGGGSVMDTAKAANLLSTWPDELMAYVNAPVGAAKPVPGPLKPHIACPTTSGTGSETTGVAIFDLPERQLKTGISNKLLKPRLAVVDPTATYSLPAGVVAATGFDVLTHAIESYTARPFNSREKPATPLARPPYQGANPWSDGGALEAIRLGGTYLERAALDPNDTEAHDFLTFAATLAGMSFGNAGVHIPHAMSYAVAGLNHEFRAKGYEREGGMVPHGISVVVNAPAAFRFTADACPDRHLTAAAALGADITDAAPDDAGEILATRLAEMMRKTGLPNGLTEIGYTDNDIPALVNSAWPQQRLLAQAPKPVTEDDLADLFRDAMRYW</sequence>
<dbReference type="Gene3D" id="1.20.1090.10">
    <property type="entry name" value="Dehydroquinate synthase-like - alpha domain"/>
    <property type="match status" value="1"/>
</dbReference>
<dbReference type="PATRIC" id="fig|1238182.3.peg.1309"/>
<comment type="catalytic activity">
    <reaction evidence="7">
        <text>a primary alcohol + NAD(+) = an aldehyde + NADH + H(+)</text>
        <dbReference type="Rhea" id="RHEA:10736"/>
        <dbReference type="ChEBI" id="CHEBI:15378"/>
        <dbReference type="ChEBI" id="CHEBI:15734"/>
        <dbReference type="ChEBI" id="CHEBI:17478"/>
        <dbReference type="ChEBI" id="CHEBI:57540"/>
        <dbReference type="ChEBI" id="CHEBI:57945"/>
        <dbReference type="EC" id="1.1.1.1"/>
    </reaction>
</comment>
<comment type="similarity">
    <text evidence="3">Belongs to the iron-containing alcohol dehydrogenase family. Hydroxyacid-oxoacid transhydrogenase subfamily.</text>
</comment>
<evidence type="ECO:0000256" key="4">
    <source>
        <dbReference type="ARBA" id="ARBA00013182"/>
    </source>
</evidence>
<evidence type="ECO:0000256" key="1">
    <source>
        <dbReference type="ARBA" id="ARBA00000813"/>
    </source>
</evidence>
<dbReference type="CDD" id="cd08190">
    <property type="entry name" value="HOT"/>
    <property type="match status" value="1"/>
</dbReference>
<evidence type="ECO:0000256" key="5">
    <source>
        <dbReference type="ARBA" id="ARBA00022946"/>
    </source>
</evidence>
<dbReference type="AlphaFoldDB" id="K9H2J7"/>
<comment type="cofactor">
    <cofactor evidence="2">
        <name>Fe cation</name>
        <dbReference type="ChEBI" id="CHEBI:24875"/>
    </cofactor>
</comment>
<dbReference type="GO" id="GO:0004022">
    <property type="term" value="F:alcohol dehydrogenase (NAD+) activity"/>
    <property type="evidence" value="ECO:0007669"/>
    <property type="project" value="UniProtKB-EC"/>
</dbReference>
<dbReference type="Pfam" id="PF25137">
    <property type="entry name" value="ADH_Fe_C"/>
    <property type="match status" value="1"/>
</dbReference>
<evidence type="ECO:0000259" key="9">
    <source>
        <dbReference type="Pfam" id="PF00465"/>
    </source>
</evidence>
<dbReference type="PANTHER" id="PTHR11496">
    <property type="entry name" value="ALCOHOL DEHYDROGENASE"/>
    <property type="match status" value="1"/>
</dbReference>
<evidence type="ECO:0000256" key="7">
    <source>
        <dbReference type="ARBA" id="ARBA00049243"/>
    </source>
</evidence>
<dbReference type="RefSeq" id="WP_009539755.1">
    <property type="nucleotide sequence ID" value="NZ_ANHY01000006.1"/>
</dbReference>
<feature type="domain" description="Fe-containing alcohol dehydrogenase-like C-terminal" evidence="10">
    <location>
        <begin position="240"/>
        <end position="430"/>
    </location>
</feature>
<dbReference type="Proteomes" id="UP000009881">
    <property type="component" value="Unassembled WGS sequence"/>
</dbReference>
<comment type="caution">
    <text evidence="11">The sequence shown here is derived from an EMBL/GenBank/DDBJ whole genome shotgun (WGS) entry which is preliminary data.</text>
</comment>
<dbReference type="InterPro" id="IPR056798">
    <property type="entry name" value="ADH_Fe_C"/>
</dbReference>
<dbReference type="InterPro" id="IPR001670">
    <property type="entry name" value="ADH_Fe/GldA"/>
</dbReference>
<keyword evidence="5" id="KW-0809">Transit peptide</keyword>
<proteinExistence type="inferred from homology"/>
<evidence type="ECO:0000259" key="10">
    <source>
        <dbReference type="Pfam" id="PF25137"/>
    </source>
</evidence>
<protein>
    <recommendedName>
        <fullName evidence="4">hydroxyacid-oxoacid transhydrogenase</fullName>
        <ecNumber evidence="4">1.1.99.24</ecNumber>
    </recommendedName>
</protein>
<dbReference type="EMBL" id="ANHY01000006">
    <property type="protein sequence ID" value="EKV31274.1"/>
    <property type="molecule type" value="Genomic_DNA"/>
</dbReference>
<dbReference type="OrthoDB" id="9815791at2"/>
<evidence type="ECO:0000256" key="2">
    <source>
        <dbReference type="ARBA" id="ARBA00001962"/>
    </source>
</evidence>
<dbReference type="InterPro" id="IPR042157">
    <property type="entry name" value="HOT"/>
</dbReference>